<evidence type="ECO:0000313" key="3">
    <source>
        <dbReference type="EMBL" id="MCH88530.1"/>
    </source>
</evidence>
<dbReference type="AlphaFoldDB" id="A0A392MM05"/>
<feature type="compositionally biased region" description="Polar residues" evidence="2">
    <location>
        <begin position="18"/>
        <end position="37"/>
    </location>
</feature>
<dbReference type="Proteomes" id="UP000265520">
    <property type="component" value="Unassembled WGS sequence"/>
</dbReference>
<evidence type="ECO:0000256" key="1">
    <source>
        <dbReference type="SAM" id="Coils"/>
    </source>
</evidence>
<protein>
    <submittedName>
        <fullName evidence="3">Uncharacterized protein</fullName>
    </submittedName>
</protein>
<feature type="region of interest" description="Disordered" evidence="2">
    <location>
        <begin position="1"/>
        <end position="78"/>
    </location>
</feature>
<evidence type="ECO:0000313" key="4">
    <source>
        <dbReference type="Proteomes" id="UP000265520"/>
    </source>
</evidence>
<evidence type="ECO:0000256" key="2">
    <source>
        <dbReference type="SAM" id="MobiDB-lite"/>
    </source>
</evidence>
<feature type="non-terminal residue" evidence="3">
    <location>
        <position position="183"/>
    </location>
</feature>
<name>A0A392MM05_9FABA</name>
<reference evidence="3 4" key="1">
    <citation type="journal article" date="2018" name="Front. Plant Sci.">
        <title>Red Clover (Trifolium pratense) and Zigzag Clover (T. medium) - A Picture of Genomic Similarities and Differences.</title>
        <authorList>
            <person name="Dluhosova J."/>
            <person name="Istvanek J."/>
            <person name="Nedelnik J."/>
            <person name="Repkova J."/>
        </authorList>
    </citation>
    <scope>NUCLEOTIDE SEQUENCE [LARGE SCALE GENOMIC DNA]</scope>
    <source>
        <strain evidence="4">cv. 10/8</strain>
        <tissue evidence="3">Leaf</tissue>
    </source>
</reference>
<sequence>AGKESEAAESEAGLKGIISNSDILNNVESSIPISDTEQAPPHSPEHTPSPEPLATIIPLISTKSPSPTSSSEPSTNFDKTAEIENNLFKSTQELGQLQERKMNVQDSLSLLTQTYLNLTQPQPPIPNNLKAMSSEVFESEKEAEKKKQKDLEAQLNDMAANQAAMASKQRVMEETLGNVVAQQ</sequence>
<feature type="compositionally biased region" description="Low complexity" evidence="2">
    <location>
        <begin position="55"/>
        <end position="75"/>
    </location>
</feature>
<keyword evidence="4" id="KW-1185">Reference proteome</keyword>
<proteinExistence type="predicted"/>
<dbReference type="EMBL" id="LXQA010014331">
    <property type="protein sequence ID" value="MCH88530.1"/>
    <property type="molecule type" value="Genomic_DNA"/>
</dbReference>
<organism evidence="3 4">
    <name type="scientific">Trifolium medium</name>
    <dbReference type="NCBI Taxonomy" id="97028"/>
    <lineage>
        <taxon>Eukaryota</taxon>
        <taxon>Viridiplantae</taxon>
        <taxon>Streptophyta</taxon>
        <taxon>Embryophyta</taxon>
        <taxon>Tracheophyta</taxon>
        <taxon>Spermatophyta</taxon>
        <taxon>Magnoliopsida</taxon>
        <taxon>eudicotyledons</taxon>
        <taxon>Gunneridae</taxon>
        <taxon>Pentapetalae</taxon>
        <taxon>rosids</taxon>
        <taxon>fabids</taxon>
        <taxon>Fabales</taxon>
        <taxon>Fabaceae</taxon>
        <taxon>Papilionoideae</taxon>
        <taxon>50 kb inversion clade</taxon>
        <taxon>NPAAA clade</taxon>
        <taxon>Hologalegina</taxon>
        <taxon>IRL clade</taxon>
        <taxon>Trifolieae</taxon>
        <taxon>Trifolium</taxon>
    </lineage>
</organism>
<comment type="caution">
    <text evidence="3">The sequence shown here is derived from an EMBL/GenBank/DDBJ whole genome shotgun (WGS) entry which is preliminary data.</text>
</comment>
<gene>
    <name evidence="3" type="ORF">A2U01_0009420</name>
</gene>
<accession>A0A392MM05</accession>
<keyword evidence="1" id="KW-0175">Coiled coil</keyword>
<feature type="coiled-coil region" evidence="1">
    <location>
        <begin position="129"/>
        <end position="161"/>
    </location>
</feature>
<feature type="non-terminal residue" evidence="3">
    <location>
        <position position="1"/>
    </location>
</feature>